<dbReference type="eggNOG" id="ENOG502QSYJ">
    <property type="taxonomic scope" value="Eukaryota"/>
</dbReference>
<evidence type="ECO:0000313" key="3">
    <source>
        <dbReference type="Proteomes" id="UP000009168"/>
    </source>
</evidence>
<sequence>MNSLEQIPEEKENMEILSKISKLAYSSQKNCTQGKVLQATNFNSASAKKSQLNPSSKNILTPAQINTNTKLITKSKSLTQGFKSVRAMPSVVIPEPISIEELEDQLETLILHQKQCQSESKYVEAEMAKQRVKELKILLEKRTKEDIKSRHSREMSEIQKAYLEEMDQFNGFWDKKVFDYDENSNKVEKELIQKQEMEMDSFIKDLEKSLDIRPKDSTELLNLRKVEAELAKNEDYMQAHIIKQKIYQVEREEIEKYQFERQKRMKNLISQLKIKHSTELQALQKRIQAGKEEQVKLRSIEFERLLQKFMIAKKDLQQTQVNETNQYSKAVKLGSVILASKQVSQSQISNASFQKNLAIIKRPDI</sequence>
<keyword evidence="1" id="KW-0175">Coiled coil</keyword>
<name>I7LUB3_TETTS</name>
<dbReference type="GeneID" id="7836620"/>
<reference evidence="3" key="1">
    <citation type="journal article" date="2006" name="PLoS Biol.">
        <title>Macronuclear genome sequence of the ciliate Tetrahymena thermophila, a model eukaryote.</title>
        <authorList>
            <person name="Eisen J.A."/>
            <person name="Coyne R.S."/>
            <person name="Wu M."/>
            <person name="Wu D."/>
            <person name="Thiagarajan M."/>
            <person name="Wortman J.R."/>
            <person name="Badger J.H."/>
            <person name="Ren Q."/>
            <person name="Amedeo P."/>
            <person name="Jones K.M."/>
            <person name="Tallon L.J."/>
            <person name="Delcher A.L."/>
            <person name="Salzberg S.L."/>
            <person name="Silva J.C."/>
            <person name="Haas B.J."/>
            <person name="Majoros W.H."/>
            <person name="Farzad M."/>
            <person name="Carlton J.M."/>
            <person name="Smith R.K. Jr."/>
            <person name="Garg J."/>
            <person name="Pearlman R.E."/>
            <person name="Karrer K.M."/>
            <person name="Sun L."/>
            <person name="Manning G."/>
            <person name="Elde N.C."/>
            <person name="Turkewitz A.P."/>
            <person name="Asai D.J."/>
            <person name="Wilkes D.E."/>
            <person name="Wang Y."/>
            <person name="Cai H."/>
            <person name="Collins K."/>
            <person name="Stewart B.A."/>
            <person name="Lee S.R."/>
            <person name="Wilamowska K."/>
            <person name="Weinberg Z."/>
            <person name="Ruzzo W.L."/>
            <person name="Wloga D."/>
            <person name="Gaertig J."/>
            <person name="Frankel J."/>
            <person name="Tsao C.-C."/>
            <person name="Gorovsky M.A."/>
            <person name="Keeling P.J."/>
            <person name="Waller R.F."/>
            <person name="Patron N.J."/>
            <person name="Cherry J.M."/>
            <person name="Stover N.A."/>
            <person name="Krieger C.J."/>
            <person name="del Toro C."/>
            <person name="Ryder H.F."/>
            <person name="Williamson S.C."/>
            <person name="Barbeau R.A."/>
            <person name="Hamilton E.P."/>
            <person name="Orias E."/>
        </authorList>
    </citation>
    <scope>NUCLEOTIDE SEQUENCE [LARGE SCALE GENOMIC DNA]</scope>
    <source>
        <strain evidence="3">SB210</strain>
    </source>
</reference>
<dbReference type="PANTHER" id="PTHR47026:SF2">
    <property type="entry name" value="FLAGELLAR ASSOCIATED PROTEIN"/>
    <property type="match status" value="1"/>
</dbReference>
<accession>I7LUB3</accession>
<evidence type="ECO:0000256" key="1">
    <source>
        <dbReference type="SAM" id="Coils"/>
    </source>
</evidence>
<evidence type="ECO:0000313" key="2">
    <source>
        <dbReference type="EMBL" id="EAR90957.2"/>
    </source>
</evidence>
<protein>
    <submittedName>
        <fullName evidence="2">Uncharacterized protein</fullName>
    </submittedName>
</protein>
<proteinExistence type="predicted"/>
<dbReference type="EMBL" id="GG662793">
    <property type="protein sequence ID" value="EAR90957.2"/>
    <property type="molecule type" value="Genomic_DNA"/>
</dbReference>
<dbReference type="RefSeq" id="XP_001011202.2">
    <property type="nucleotide sequence ID" value="XM_001011202.2"/>
</dbReference>
<dbReference type="Proteomes" id="UP000009168">
    <property type="component" value="Unassembled WGS sequence"/>
</dbReference>
<dbReference type="KEGG" id="tet:TTHERM_00145620"/>
<dbReference type="OrthoDB" id="8062037at2759"/>
<gene>
    <name evidence="2" type="ORF">TTHERM_00145620</name>
</gene>
<dbReference type="AlphaFoldDB" id="I7LUB3"/>
<dbReference type="InParanoid" id="I7LUB3"/>
<feature type="coiled-coil region" evidence="1">
    <location>
        <begin position="99"/>
        <end position="145"/>
    </location>
</feature>
<keyword evidence="3" id="KW-1185">Reference proteome</keyword>
<organism evidence="2 3">
    <name type="scientific">Tetrahymena thermophila (strain SB210)</name>
    <dbReference type="NCBI Taxonomy" id="312017"/>
    <lineage>
        <taxon>Eukaryota</taxon>
        <taxon>Sar</taxon>
        <taxon>Alveolata</taxon>
        <taxon>Ciliophora</taxon>
        <taxon>Intramacronucleata</taxon>
        <taxon>Oligohymenophorea</taxon>
        <taxon>Hymenostomatida</taxon>
        <taxon>Tetrahymenina</taxon>
        <taxon>Tetrahymenidae</taxon>
        <taxon>Tetrahymena</taxon>
    </lineage>
</organism>
<dbReference type="PANTHER" id="PTHR47026">
    <property type="entry name" value="PIGMENTOSA GTPASE REGULATOR-LIKE PROTEIN, PUTATIVE-RELATED"/>
    <property type="match status" value="1"/>
</dbReference>